<keyword evidence="6 9" id="KW-1133">Transmembrane helix</keyword>
<dbReference type="HAMAP" id="MF_01148">
    <property type="entry name" value="Lnt"/>
    <property type="match status" value="1"/>
</dbReference>
<comment type="similarity">
    <text evidence="2 9">Belongs to the CN hydrolase family. Apolipoprotein N-acyltransferase subfamily.</text>
</comment>
<comment type="caution">
    <text evidence="11">The sequence shown here is derived from an EMBL/GenBank/DDBJ whole genome shotgun (WGS) entry which is preliminary data.</text>
</comment>
<comment type="catalytic activity">
    <reaction evidence="9">
        <text>N-terminal S-1,2-diacyl-sn-glyceryl-L-cysteinyl-[lipoprotein] + a glycerophospholipid = N-acyl-S-1,2-diacyl-sn-glyceryl-L-cysteinyl-[lipoprotein] + a 2-acyl-sn-glycero-3-phospholipid + H(+)</text>
        <dbReference type="Rhea" id="RHEA:48228"/>
        <dbReference type="Rhea" id="RHEA-COMP:14681"/>
        <dbReference type="Rhea" id="RHEA-COMP:14684"/>
        <dbReference type="ChEBI" id="CHEBI:15378"/>
        <dbReference type="ChEBI" id="CHEBI:136912"/>
        <dbReference type="ChEBI" id="CHEBI:140656"/>
        <dbReference type="ChEBI" id="CHEBI:140657"/>
        <dbReference type="ChEBI" id="CHEBI:140660"/>
        <dbReference type="EC" id="2.3.1.269"/>
    </reaction>
</comment>
<dbReference type="Proteomes" id="UP000251341">
    <property type="component" value="Unassembled WGS sequence"/>
</dbReference>
<feature type="transmembrane region" description="Helical" evidence="9">
    <location>
        <begin position="73"/>
        <end position="90"/>
    </location>
</feature>
<dbReference type="Pfam" id="PF00795">
    <property type="entry name" value="CN_hydrolase"/>
    <property type="match status" value="1"/>
</dbReference>
<dbReference type="GO" id="GO:0005886">
    <property type="term" value="C:plasma membrane"/>
    <property type="evidence" value="ECO:0007669"/>
    <property type="project" value="UniProtKB-SubCell"/>
</dbReference>
<evidence type="ECO:0000256" key="5">
    <source>
        <dbReference type="ARBA" id="ARBA00022692"/>
    </source>
</evidence>
<name>A0A315G0A7_9BURK</name>
<comment type="subcellular location">
    <subcellularLocation>
        <location evidence="1 9">Cell membrane</location>
        <topology evidence="1 9">Multi-pass membrane protein</topology>
    </subcellularLocation>
</comment>
<sequence length="544" mass="59057">MRDHTLQSQKWPLTVHVTLLLVVAGLTQAISLAWPFDGNFKGVPQGWLQYVSLLVLAGYLDRSQTPKEAFAKGWMFSFAWLLGSTWWLFISMNSYGGLSAPVAALAVALLAAGLALFYGAACAVFFAVCKARVNVLPRACAFAAVWVLAEMLRGTLWTGFPWGAVGYAHVDSVLQHWAPWVGVYGLCALSAFFAMAVAAQRRGNGVASPKALVGPCLFVIVLGFTWITSPSRSATLADVSVSPLRVTLLQGNIAQDLKFGEGVSLALHGYRDALLTGRSDLIVTPETAIPLIPEQMPEHYWAQLQSHFAKGSQAALIGLPLVKRSEQGQLQYSNSALGLMPQTTPASTATYQYDKHHLVPFGEFVPPLFQWFVRMMNIPLGDFTRGDVAQPSLQFKGERIAPNICYEDLFGEELARSFADAESAPTMLVNLSNIAWFGDTVAIDQHLHISRMRAIELGRPMLRATNTGATAIINAQGQVTHRLPSAVKGALTADVYGVHGSITPYARWVSVWGLWPLAGLALLTLCIVAAMAHASRHGQRRFGP</sequence>
<dbReference type="GO" id="GO:0042158">
    <property type="term" value="P:lipoprotein biosynthetic process"/>
    <property type="evidence" value="ECO:0007669"/>
    <property type="project" value="UniProtKB-UniRule"/>
</dbReference>
<keyword evidence="12" id="KW-1185">Reference proteome</keyword>
<keyword evidence="7 9" id="KW-0472">Membrane</keyword>
<dbReference type="CDD" id="cd07571">
    <property type="entry name" value="ALP_N-acyl_transferase"/>
    <property type="match status" value="1"/>
</dbReference>
<evidence type="ECO:0000256" key="9">
    <source>
        <dbReference type="HAMAP-Rule" id="MF_01148"/>
    </source>
</evidence>
<organism evidence="11 12">
    <name type="scientific">Limnohabitans curvus</name>
    <dbReference type="NCBI Taxonomy" id="323423"/>
    <lineage>
        <taxon>Bacteria</taxon>
        <taxon>Pseudomonadati</taxon>
        <taxon>Pseudomonadota</taxon>
        <taxon>Betaproteobacteria</taxon>
        <taxon>Burkholderiales</taxon>
        <taxon>Comamonadaceae</taxon>
        <taxon>Limnohabitans</taxon>
    </lineage>
</organism>
<feature type="transmembrane region" description="Helical" evidence="9">
    <location>
        <begin position="512"/>
        <end position="532"/>
    </location>
</feature>
<feature type="transmembrane region" description="Helical" evidence="9">
    <location>
        <begin position="211"/>
        <end position="229"/>
    </location>
</feature>
<dbReference type="NCBIfam" id="TIGR00546">
    <property type="entry name" value="lnt"/>
    <property type="match status" value="1"/>
</dbReference>
<dbReference type="EMBL" id="NESP01000001">
    <property type="protein sequence ID" value="PUE59097.1"/>
    <property type="molecule type" value="Genomic_DNA"/>
</dbReference>
<evidence type="ECO:0000313" key="11">
    <source>
        <dbReference type="EMBL" id="PUE59097.1"/>
    </source>
</evidence>
<keyword evidence="5 9" id="KW-0812">Transmembrane</keyword>
<dbReference type="EC" id="2.3.1.269" evidence="9"/>
<accession>A0A315G0A7</accession>
<evidence type="ECO:0000256" key="4">
    <source>
        <dbReference type="ARBA" id="ARBA00022679"/>
    </source>
</evidence>
<dbReference type="GO" id="GO:0016410">
    <property type="term" value="F:N-acyltransferase activity"/>
    <property type="evidence" value="ECO:0007669"/>
    <property type="project" value="UniProtKB-UniRule"/>
</dbReference>
<proteinExistence type="inferred from homology"/>
<comment type="function">
    <text evidence="9">Catalyzes the phospholipid dependent N-acylation of the N-terminal cysteine of apolipoprotein, the last step in lipoprotein maturation.</text>
</comment>
<evidence type="ECO:0000256" key="2">
    <source>
        <dbReference type="ARBA" id="ARBA00010065"/>
    </source>
</evidence>
<feature type="transmembrane region" description="Helical" evidence="9">
    <location>
        <begin position="102"/>
        <end position="128"/>
    </location>
</feature>
<evidence type="ECO:0000256" key="7">
    <source>
        <dbReference type="ARBA" id="ARBA00023136"/>
    </source>
</evidence>
<dbReference type="Pfam" id="PF20154">
    <property type="entry name" value="LNT_N"/>
    <property type="match status" value="1"/>
</dbReference>
<evidence type="ECO:0000256" key="1">
    <source>
        <dbReference type="ARBA" id="ARBA00004651"/>
    </source>
</evidence>
<keyword evidence="8 9" id="KW-0012">Acyltransferase</keyword>
<dbReference type="PANTHER" id="PTHR38686">
    <property type="entry name" value="APOLIPOPROTEIN N-ACYLTRANSFERASE"/>
    <property type="match status" value="1"/>
</dbReference>
<evidence type="ECO:0000259" key="10">
    <source>
        <dbReference type="PROSITE" id="PS50263"/>
    </source>
</evidence>
<dbReference type="UniPathway" id="UPA00666"/>
<evidence type="ECO:0000256" key="3">
    <source>
        <dbReference type="ARBA" id="ARBA00022475"/>
    </source>
</evidence>
<feature type="transmembrane region" description="Helical" evidence="9">
    <location>
        <begin position="45"/>
        <end position="61"/>
    </location>
</feature>
<dbReference type="PANTHER" id="PTHR38686:SF1">
    <property type="entry name" value="APOLIPOPROTEIN N-ACYLTRANSFERASE"/>
    <property type="match status" value="1"/>
</dbReference>
<keyword evidence="4 9" id="KW-0808">Transferase</keyword>
<protein>
    <recommendedName>
        <fullName evidence="9">Apolipoprotein N-acyltransferase</fullName>
        <shortName evidence="9">ALP N-acyltransferase</shortName>
        <ecNumber evidence="9">2.3.1.269</ecNumber>
    </recommendedName>
</protein>
<gene>
    <name evidence="9" type="primary">lnt</name>
    <name evidence="11" type="ORF">B9Z44_05565</name>
</gene>
<feature type="domain" description="CN hydrolase" evidence="10">
    <location>
        <begin position="249"/>
        <end position="497"/>
    </location>
</feature>
<evidence type="ECO:0000256" key="8">
    <source>
        <dbReference type="ARBA" id="ARBA00023315"/>
    </source>
</evidence>
<comment type="pathway">
    <text evidence="9">Protein modification; lipoprotein biosynthesis (N-acyl transfer).</text>
</comment>
<reference evidence="11 12" key="1">
    <citation type="submission" date="2017-04" db="EMBL/GenBank/DDBJ databases">
        <title>Unexpected and diverse lifestyles within the genus Limnohabitans.</title>
        <authorList>
            <person name="Kasalicky V."/>
            <person name="Mehrshad M."/>
            <person name="Andrei S.-A."/>
            <person name="Salcher M."/>
            <person name="Kratochvilova H."/>
            <person name="Simek K."/>
            <person name="Ghai R."/>
        </authorList>
    </citation>
    <scope>NUCLEOTIDE SEQUENCE [LARGE SCALE GENOMIC DNA]</scope>
    <source>
        <strain evidence="11 12">MWH-C5</strain>
    </source>
</reference>
<evidence type="ECO:0000256" key="6">
    <source>
        <dbReference type="ARBA" id="ARBA00022989"/>
    </source>
</evidence>
<dbReference type="AlphaFoldDB" id="A0A315G0A7"/>
<dbReference type="PROSITE" id="PS50263">
    <property type="entry name" value="CN_HYDROLASE"/>
    <property type="match status" value="1"/>
</dbReference>
<feature type="transmembrane region" description="Helical" evidence="9">
    <location>
        <begin position="177"/>
        <end position="199"/>
    </location>
</feature>
<dbReference type="SUPFAM" id="SSF56317">
    <property type="entry name" value="Carbon-nitrogen hydrolase"/>
    <property type="match status" value="1"/>
</dbReference>
<dbReference type="Gene3D" id="3.60.110.10">
    <property type="entry name" value="Carbon-nitrogen hydrolase"/>
    <property type="match status" value="1"/>
</dbReference>
<evidence type="ECO:0000313" key="12">
    <source>
        <dbReference type="Proteomes" id="UP000251341"/>
    </source>
</evidence>
<dbReference type="InterPro" id="IPR036526">
    <property type="entry name" value="C-N_Hydrolase_sf"/>
</dbReference>
<dbReference type="InterPro" id="IPR003010">
    <property type="entry name" value="C-N_Hydrolase"/>
</dbReference>
<feature type="transmembrane region" description="Helical" evidence="9">
    <location>
        <begin position="135"/>
        <end position="157"/>
    </location>
</feature>
<dbReference type="InterPro" id="IPR045378">
    <property type="entry name" value="LNT_N"/>
</dbReference>
<keyword evidence="3 9" id="KW-1003">Cell membrane</keyword>
<dbReference type="InterPro" id="IPR004563">
    <property type="entry name" value="Apolipo_AcylTrfase"/>
</dbReference>
<keyword evidence="11" id="KW-0449">Lipoprotein</keyword>